<keyword evidence="9 12" id="KW-0238">DNA-binding</keyword>
<evidence type="ECO:0000256" key="4">
    <source>
        <dbReference type="ARBA" id="ARBA00022741"/>
    </source>
</evidence>
<reference evidence="13 14" key="1">
    <citation type="submission" date="2013-08" db="EMBL/GenBank/DDBJ databases">
        <title>An opportunistic ruminal bacterium that causes liver abscesses in cattle.</title>
        <authorList>
            <person name="Benahmed F.H."/>
            <person name="Rasmussen M."/>
            <person name="Harbottle H."/>
            <person name="Soppet D."/>
            <person name="Nagaraja T.G."/>
            <person name="Davidson M."/>
        </authorList>
    </citation>
    <scope>NUCLEOTIDE SEQUENCE [LARGE SCALE GENOMIC DNA]</scope>
    <source>
        <strain evidence="13 14">B35</strain>
    </source>
</reference>
<evidence type="ECO:0000256" key="3">
    <source>
        <dbReference type="ARBA" id="ARBA00022723"/>
    </source>
</evidence>
<dbReference type="InterPro" id="IPR014001">
    <property type="entry name" value="Helicase_ATP-bd"/>
</dbReference>
<dbReference type="GO" id="GO:0006302">
    <property type="term" value="P:double-strand break repair"/>
    <property type="evidence" value="ECO:0007669"/>
    <property type="project" value="InterPro"/>
</dbReference>
<dbReference type="GO" id="GO:0005524">
    <property type="term" value="F:ATP binding"/>
    <property type="evidence" value="ECO:0007669"/>
    <property type="project" value="UniProtKB-UniRule"/>
</dbReference>
<keyword evidence="1 12" id="KW-0639">Primosome</keyword>
<dbReference type="SMART" id="SM00490">
    <property type="entry name" value="HELICc"/>
    <property type="match status" value="1"/>
</dbReference>
<dbReference type="GO" id="GO:0006269">
    <property type="term" value="P:DNA replication, synthesis of primer"/>
    <property type="evidence" value="ECO:0007669"/>
    <property type="project" value="UniProtKB-KW"/>
</dbReference>
<dbReference type="PANTHER" id="PTHR30580">
    <property type="entry name" value="PRIMOSOMAL PROTEIN N"/>
    <property type="match status" value="1"/>
</dbReference>
<dbReference type="Pfam" id="PF18319">
    <property type="entry name" value="Zn_ribbon_PriA"/>
    <property type="match status" value="1"/>
</dbReference>
<evidence type="ECO:0000256" key="6">
    <source>
        <dbReference type="ARBA" id="ARBA00022806"/>
    </source>
</evidence>
<accession>A0A017H5S8</accession>
<comment type="catalytic activity">
    <reaction evidence="12">
        <text>Couples ATP hydrolysis with the unwinding of duplex DNA by translocating in the 3'-5' direction.</text>
        <dbReference type="EC" id="5.6.2.4"/>
    </reaction>
</comment>
<feature type="binding site" evidence="12">
    <location>
        <position position="495"/>
    </location>
    <ligand>
        <name>Zn(2+)</name>
        <dbReference type="ChEBI" id="CHEBI:29105"/>
        <label>2</label>
    </ligand>
</feature>
<dbReference type="SUPFAM" id="SSF52540">
    <property type="entry name" value="P-loop containing nucleoside triphosphate hydrolases"/>
    <property type="match status" value="1"/>
</dbReference>
<dbReference type="OrthoDB" id="9759544at2"/>
<dbReference type="HAMAP" id="MF_00983">
    <property type="entry name" value="PriA"/>
    <property type="match status" value="1"/>
</dbReference>
<dbReference type="CDD" id="cd17929">
    <property type="entry name" value="DEXHc_priA"/>
    <property type="match status" value="1"/>
</dbReference>
<dbReference type="RefSeq" id="WP_039121905.1">
    <property type="nucleotide sequence ID" value="NZ_AOJP01000003.1"/>
</dbReference>
<protein>
    <recommendedName>
        <fullName evidence="12">Replication restart protein PriA</fullName>
    </recommendedName>
    <alternativeName>
        <fullName evidence="12">ATP-dependent DNA helicase PriA</fullName>
        <ecNumber evidence="12">5.6.2.4</ecNumber>
    </alternativeName>
    <alternativeName>
        <fullName evidence="12">DNA 3'-5' helicase PriA</fullName>
    </alternativeName>
</protein>
<feature type="binding site" evidence="12">
    <location>
        <position position="480"/>
    </location>
    <ligand>
        <name>Zn(2+)</name>
        <dbReference type="ChEBI" id="CHEBI:29105"/>
        <label>2</label>
    </ligand>
</feature>
<dbReference type="GO" id="GO:0006270">
    <property type="term" value="P:DNA replication initiation"/>
    <property type="evidence" value="ECO:0007669"/>
    <property type="project" value="TreeGrafter"/>
</dbReference>
<keyword evidence="8 12" id="KW-0067">ATP-binding</keyword>
<organism evidence="13 14">
    <name type="scientific">Fusobacterium necrophorum subsp. funduliforme B35</name>
    <dbReference type="NCBI Taxonomy" id="1226633"/>
    <lineage>
        <taxon>Bacteria</taxon>
        <taxon>Fusobacteriati</taxon>
        <taxon>Fusobacteriota</taxon>
        <taxon>Fusobacteriia</taxon>
        <taxon>Fusobacteriales</taxon>
        <taxon>Fusobacteriaceae</taxon>
        <taxon>Fusobacterium</taxon>
    </lineage>
</organism>
<evidence type="ECO:0000313" key="14">
    <source>
        <dbReference type="Proteomes" id="UP000031184"/>
    </source>
</evidence>
<feature type="binding site" evidence="12">
    <location>
        <position position="468"/>
    </location>
    <ligand>
        <name>Zn(2+)</name>
        <dbReference type="ChEBI" id="CHEBI:29105"/>
        <label>1</label>
    </ligand>
</feature>
<dbReference type="InterPro" id="IPR001650">
    <property type="entry name" value="Helicase_C-like"/>
</dbReference>
<evidence type="ECO:0000256" key="9">
    <source>
        <dbReference type="ARBA" id="ARBA00023125"/>
    </source>
</evidence>
<dbReference type="InterPro" id="IPR041236">
    <property type="entry name" value="PriA_C"/>
</dbReference>
<evidence type="ECO:0000256" key="10">
    <source>
        <dbReference type="ARBA" id="ARBA00023235"/>
    </source>
</evidence>
<comment type="cofactor">
    <cofactor evidence="12">
        <name>Zn(2+)</name>
        <dbReference type="ChEBI" id="CHEBI:29105"/>
    </cofactor>
    <text evidence="12">Binds 2 zinc ions per subunit.</text>
</comment>
<dbReference type="InterPro" id="IPR040498">
    <property type="entry name" value="PriA_CRR"/>
</dbReference>
<dbReference type="GO" id="GO:0006310">
    <property type="term" value="P:DNA recombination"/>
    <property type="evidence" value="ECO:0007669"/>
    <property type="project" value="InterPro"/>
</dbReference>
<evidence type="ECO:0000256" key="12">
    <source>
        <dbReference type="HAMAP-Rule" id="MF_00983"/>
    </source>
</evidence>
<dbReference type="PROSITE" id="PS51194">
    <property type="entry name" value="HELICASE_CTER"/>
    <property type="match status" value="1"/>
</dbReference>
<dbReference type="Gene3D" id="3.40.50.300">
    <property type="entry name" value="P-loop containing nucleotide triphosphate hydrolases"/>
    <property type="match status" value="2"/>
</dbReference>
<keyword evidence="6 12" id="KW-0347">Helicase</keyword>
<dbReference type="GO" id="GO:0016787">
    <property type="term" value="F:hydrolase activity"/>
    <property type="evidence" value="ECO:0007669"/>
    <property type="project" value="UniProtKB-KW"/>
</dbReference>
<dbReference type="InterPro" id="IPR042115">
    <property type="entry name" value="PriA_3primeBD_sf"/>
</dbReference>
<keyword evidence="7 12" id="KW-0862">Zinc</keyword>
<keyword evidence="4 12" id="KW-0547">Nucleotide-binding</keyword>
<dbReference type="NCBIfam" id="TIGR00595">
    <property type="entry name" value="priA"/>
    <property type="match status" value="1"/>
</dbReference>
<keyword evidence="2 12" id="KW-0235">DNA replication</keyword>
<feature type="binding site" evidence="12">
    <location>
        <position position="477"/>
    </location>
    <ligand>
        <name>Zn(2+)</name>
        <dbReference type="ChEBI" id="CHEBI:29105"/>
        <label>2</label>
    </ligand>
</feature>
<comment type="catalytic activity">
    <reaction evidence="11 12">
        <text>ATP + H2O = ADP + phosphate + H(+)</text>
        <dbReference type="Rhea" id="RHEA:13065"/>
        <dbReference type="ChEBI" id="CHEBI:15377"/>
        <dbReference type="ChEBI" id="CHEBI:15378"/>
        <dbReference type="ChEBI" id="CHEBI:30616"/>
        <dbReference type="ChEBI" id="CHEBI:43474"/>
        <dbReference type="ChEBI" id="CHEBI:456216"/>
        <dbReference type="EC" id="5.6.2.4"/>
    </reaction>
</comment>
<dbReference type="GO" id="GO:1990077">
    <property type="term" value="C:primosome complex"/>
    <property type="evidence" value="ECO:0007669"/>
    <property type="project" value="UniProtKB-UniRule"/>
</dbReference>
<comment type="similarity">
    <text evidence="12">Belongs to the helicase family. PriA subfamily.</text>
</comment>
<dbReference type="InterPro" id="IPR011545">
    <property type="entry name" value="DEAD/DEAH_box_helicase_dom"/>
</dbReference>
<feature type="binding site" evidence="12">
    <location>
        <position position="471"/>
    </location>
    <ligand>
        <name>Zn(2+)</name>
        <dbReference type="ChEBI" id="CHEBI:29105"/>
        <label>1</label>
    </ligand>
</feature>
<dbReference type="PANTHER" id="PTHR30580:SF0">
    <property type="entry name" value="PRIMOSOMAL PROTEIN N"/>
    <property type="match status" value="1"/>
</dbReference>
<keyword evidence="10 12" id="KW-0413">Isomerase</keyword>
<dbReference type="InterPro" id="IPR027417">
    <property type="entry name" value="P-loop_NTPase"/>
</dbReference>
<comment type="subunit">
    <text evidence="12">Component of the replication restart primosome.</text>
</comment>
<keyword evidence="5 12" id="KW-0378">Hydrolase</keyword>
<dbReference type="Gene3D" id="3.40.1440.60">
    <property type="entry name" value="PriA, 3(prime) DNA-binding domain"/>
    <property type="match status" value="1"/>
</dbReference>
<dbReference type="Pfam" id="PF00270">
    <property type="entry name" value="DEAD"/>
    <property type="match status" value="1"/>
</dbReference>
<dbReference type="Pfam" id="PF18074">
    <property type="entry name" value="PriA_C"/>
    <property type="match status" value="1"/>
</dbReference>
<dbReference type="GO" id="GO:0003677">
    <property type="term" value="F:DNA binding"/>
    <property type="evidence" value="ECO:0007669"/>
    <property type="project" value="UniProtKB-UniRule"/>
</dbReference>
<feature type="binding site" evidence="12">
    <location>
        <position position="511"/>
    </location>
    <ligand>
        <name>Zn(2+)</name>
        <dbReference type="ChEBI" id="CHEBI:29105"/>
        <label>1</label>
    </ligand>
</feature>
<dbReference type="Proteomes" id="UP000031184">
    <property type="component" value="Unassembled WGS sequence"/>
</dbReference>
<keyword evidence="3 12" id="KW-0479">Metal-binding</keyword>
<evidence type="ECO:0000313" key="13">
    <source>
        <dbReference type="EMBL" id="KID49051.1"/>
    </source>
</evidence>
<evidence type="ECO:0000256" key="8">
    <source>
        <dbReference type="ARBA" id="ARBA00022840"/>
    </source>
</evidence>
<dbReference type="GO" id="GO:0043138">
    <property type="term" value="F:3'-5' DNA helicase activity"/>
    <property type="evidence" value="ECO:0007669"/>
    <property type="project" value="UniProtKB-EC"/>
</dbReference>
<dbReference type="InterPro" id="IPR005259">
    <property type="entry name" value="PriA"/>
</dbReference>
<evidence type="ECO:0000256" key="7">
    <source>
        <dbReference type="ARBA" id="ARBA00022833"/>
    </source>
</evidence>
<evidence type="ECO:0000256" key="5">
    <source>
        <dbReference type="ARBA" id="ARBA00022801"/>
    </source>
</evidence>
<comment type="caution">
    <text evidence="13">The sequence shown here is derived from an EMBL/GenBank/DDBJ whole genome shotgun (WGS) entry which is preliminary data.</text>
</comment>
<proteinExistence type="inferred from homology"/>
<dbReference type="EMBL" id="AUZI01000016">
    <property type="protein sequence ID" value="KID49051.1"/>
    <property type="molecule type" value="Genomic_DNA"/>
</dbReference>
<dbReference type="Pfam" id="PF00271">
    <property type="entry name" value="Helicase_C"/>
    <property type="match status" value="1"/>
</dbReference>
<dbReference type="GO" id="GO:0008270">
    <property type="term" value="F:zinc ion binding"/>
    <property type="evidence" value="ECO:0007669"/>
    <property type="project" value="UniProtKB-UniRule"/>
</dbReference>
<evidence type="ECO:0000256" key="11">
    <source>
        <dbReference type="ARBA" id="ARBA00048988"/>
    </source>
</evidence>
<feature type="binding site" evidence="12">
    <location>
        <position position="508"/>
    </location>
    <ligand>
        <name>Zn(2+)</name>
        <dbReference type="ChEBI" id="CHEBI:29105"/>
        <label>1</label>
    </ligand>
</feature>
<comment type="function">
    <text evidence="12">Initiates the restart of stalled replication forks, which reloads the replicative helicase on sites other than the origin of replication. Recognizes and binds to abandoned replication forks and remodels them to uncover a helicase loading site. Promotes assembly of the primosome at these replication forks.</text>
</comment>
<evidence type="ECO:0000256" key="2">
    <source>
        <dbReference type="ARBA" id="ARBA00022705"/>
    </source>
</evidence>
<dbReference type="CDD" id="cd18804">
    <property type="entry name" value="SF2_C_priA"/>
    <property type="match status" value="1"/>
</dbReference>
<name>A0A017H5S8_9FUSO</name>
<dbReference type="InterPro" id="IPR041222">
    <property type="entry name" value="PriA_3primeBD"/>
</dbReference>
<dbReference type="PROSITE" id="PS51192">
    <property type="entry name" value="HELICASE_ATP_BIND_1"/>
    <property type="match status" value="1"/>
</dbReference>
<gene>
    <name evidence="12" type="primary">priA</name>
    <name evidence="13" type="ORF">C095_06375</name>
</gene>
<dbReference type="Pfam" id="PF17764">
    <property type="entry name" value="PriA_3primeBD"/>
    <property type="match status" value="1"/>
</dbReference>
<dbReference type="SMART" id="SM00487">
    <property type="entry name" value="DEXDc"/>
    <property type="match status" value="1"/>
</dbReference>
<feature type="binding site" evidence="12">
    <location>
        <position position="498"/>
    </location>
    <ligand>
        <name>Zn(2+)</name>
        <dbReference type="ChEBI" id="CHEBI:29105"/>
        <label>2</label>
    </ligand>
</feature>
<dbReference type="AlphaFoldDB" id="A0A017H5S8"/>
<dbReference type="FunFam" id="3.40.50.300:FF:000489">
    <property type="entry name" value="Primosome assembly protein PriA"/>
    <property type="match status" value="1"/>
</dbReference>
<dbReference type="EC" id="5.6.2.4" evidence="12"/>
<evidence type="ECO:0000256" key="1">
    <source>
        <dbReference type="ARBA" id="ARBA00022515"/>
    </source>
</evidence>
<dbReference type="PATRIC" id="fig|1226633.4.peg.1279"/>
<sequence length="758" mass="89292">MMYYQVYLEKNRGLYTYVDEKEEYRIGDSVFVSFRNQKQVAYIIALDSRQEFPFRVLPILAKTDFPNIPPLLVQLARWMVRYYVSSYEAVLRNMIPRDLKIKKKIFYSLHSPASSEYPQKLLEYFREYSSVSRATLRKYLSLEEIKQGMAQQYLIEFEKNRFAWNLEKEKIGKIGKYFLQRERILAKKLEEKFSKAEIQEFLEKNYLEEKNLFETGVSSLHSFRQETSFREIELNEEQRKATFSIMQGKASFYLLKGVTGSGKTEVYLSLIRKAFQEGKGSIFLVPEISLTPQMVERFQGEFQENIAILHSRLSSKERAEEWIQLYHGKKKIVLGVRSAIFAPVQNLQYIIIDEEHESSYKQDVNPKYHARQLALKRAMLEGAKLILGSATPSIESYYYAKHGIYQLLELNQRYNQAKMPDIELVDMKEERDLFFSQRLLEEIRNTLLRKEQILLLLNRKGYSTYIQCQDCGHVEECNHCSIKMSYYASKRIYKCNYCGKVIKYTGRCSVCGSEHLVHSGKGIERVEEELKQYFPDISILRVDGDQKGKQFFEQAYYDFLQGKYQVMIGTQLIAKGLHFPNVTLVGVINADMILNFPDFRAGEKTYQLLAQVAGRAGREEKPGKVIIQTYQSEHYVIEKVKEHDYEGFYEKEVEARDFLDYPPFSKMILIGLSSKNEEYLKQKAEEIFQMIPKDEADMYGPMPCLVYRVKDRYRYQIFMKGSRDNIEKYKKILRKVVLKYQTEEEIRISIDAEPLNMI</sequence>